<organism evidence="1 2">
    <name type="scientific">Fusarium decemcellulare</name>
    <dbReference type="NCBI Taxonomy" id="57161"/>
    <lineage>
        <taxon>Eukaryota</taxon>
        <taxon>Fungi</taxon>
        <taxon>Dikarya</taxon>
        <taxon>Ascomycota</taxon>
        <taxon>Pezizomycotina</taxon>
        <taxon>Sordariomycetes</taxon>
        <taxon>Hypocreomycetidae</taxon>
        <taxon>Hypocreales</taxon>
        <taxon>Nectriaceae</taxon>
        <taxon>Fusarium</taxon>
        <taxon>Fusarium decemcellulare species complex</taxon>
    </lineage>
</organism>
<keyword evidence="2" id="KW-1185">Reference proteome</keyword>
<protein>
    <submittedName>
        <fullName evidence="1">Uncharacterized protein</fullName>
    </submittedName>
</protein>
<proteinExistence type="predicted"/>
<reference evidence="1" key="1">
    <citation type="submission" date="2022-08" db="EMBL/GenBank/DDBJ databases">
        <title>Genome Sequence of Fusarium decemcellulare.</title>
        <authorList>
            <person name="Buettner E."/>
        </authorList>
    </citation>
    <scope>NUCLEOTIDE SEQUENCE</scope>
    <source>
        <strain evidence="1">Babe19</strain>
    </source>
</reference>
<evidence type="ECO:0000313" key="2">
    <source>
        <dbReference type="Proteomes" id="UP001148629"/>
    </source>
</evidence>
<dbReference type="EMBL" id="JANRMS010000679">
    <property type="protein sequence ID" value="KAJ3535870.1"/>
    <property type="molecule type" value="Genomic_DNA"/>
</dbReference>
<dbReference type="Proteomes" id="UP001148629">
    <property type="component" value="Unassembled WGS sequence"/>
</dbReference>
<evidence type="ECO:0000313" key="1">
    <source>
        <dbReference type="EMBL" id="KAJ3535870.1"/>
    </source>
</evidence>
<accession>A0ACC1SB71</accession>
<name>A0ACC1SB71_9HYPO</name>
<gene>
    <name evidence="1" type="ORF">NM208_g6950</name>
</gene>
<sequence length="135" mass="14381">MLKQEPILSIIDGRKLQRGSIVTFGSILSLVGKEHSTGYVASKHGVLGLTRTVSEDYAQDGIRINTICPGYTATPMALSTPDGQRATEEALGHKIPMKRMGTPDEIANGAIWLAGGRSSYVTGTTLCVDGGYTQR</sequence>
<comment type="caution">
    <text evidence="1">The sequence shown here is derived from an EMBL/GenBank/DDBJ whole genome shotgun (WGS) entry which is preliminary data.</text>
</comment>